<evidence type="ECO:0000313" key="2">
    <source>
        <dbReference type="RefSeq" id="XP_026676894.1"/>
    </source>
</evidence>
<dbReference type="RefSeq" id="XP_026676894.1">
    <property type="nucleotide sequence ID" value="XM_026821093.1"/>
</dbReference>
<dbReference type="PaxDb" id="121845-A0A3Q0IKV4"/>
<proteinExistence type="predicted"/>
<dbReference type="GeneID" id="113466033"/>
<accession>A0A3Q0IKV4</accession>
<dbReference type="Proteomes" id="UP000079169">
    <property type="component" value="Unplaced"/>
</dbReference>
<name>A0A3Q0IKV4_DIACI</name>
<evidence type="ECO:0000313" key="1">
    <source>
        <dbReference type="Proteomes" id="UP000079169"/>
    </source>
</evidence>
<sequence>METNGCRASNENTSRFIESRERINNYQKISTLMCTDFWVPPQDNLKCVHDLYLKYKYKAQVKHWLNEMRLVYNACHLFSNKNVEQDNSVYILLYFKSYPLKITEVVILYNWFFDVLKHIYEKDKTDANFHTSLFFEQLFTRDVNKCIKFTYLDNQKNLVSINIAKGKELDLDSFIPMFKKHVVNNQSFTYLTLVHYYYCFKDCELPNCAFLLSSKNKMNLAHGRGQPYNSCCKWILKMLNFVKSKCKDNFSIIYNLFQPYLNDYLVHIPNGSNLKVFPVKFDMLDEITPSHILHASDKQSVIDLLVDSKNMQENLEYLENLNMYLYLSKYQTCTGLVQEIKLLYYKFCKLEELKSASDAMLQNSLENYTLEKKKFHTMVFQQWLVQKMEAILCKGMNLFHIFTHTLHASYTKLILNNNILNHLPDPHQKDFFKYFLNIHSDCHSCFVILLNFFICSVQ</sequence>
<organism evidence="1 2">
    <name type="scientific">Diaphorina citri</name>
    <name type="common">Asian citrus psyllid</name>
    <dbReference type="NCBI Taxonomy" id="121845"/>
    <lineage>
        <taxon>Eukaryota</taxon>
        <taxon>Metazoa</taxon>
        <taxon>Ecdysozoa</taxon>
        <taxon>Arthropoda</taxon>
        <taxon>Hexapoda</taxon>
        <taxon>Insecta</taxon>
        <taxon>Pterygota</taxon>
        <taxon>Neoptera</taxon>
        <taxon>Paraneoptera</taxon>
        <taxon>Hemiptera</taxon>
        <taxon>Sternorrhyncha</taxon>
        <taxon>Psylloidea</taxon>
        <taxon>Psyllidae</taxon>
        <taxon>Diaphorininae</taxon>
        <taxon>Diaphorina</taxon>
    </lineage>
</organism>
<reference evidence="2" key="1">
    <citation type="submission" date="2025-08" db="UniProtKB">
        <authorList>
            <consortium name="RefSeq"/>
        </authorList>
    </citation>
    <scope>IDENTIFICATION</scope>
</reference>
<protein>
    <submittedName>
        <fullName evidence="2">Uncharacterized protein LOC113466033</fullName>
    </submittedName>
</protein>
<gene>
    <name evidence="2" type="primary">LOC113466033</name>
</gene>
<dbReference type="AlphaFoldDB" id="A0A3Q0IKV4"/>
<dbReference type="KEGG" id="dci:113466033"/>
<keyword evidence="1" id="KW-1185">Reference proteome</keyword>